<dbReference type="InterPro" id="IPR036322">
    <property type="entry name" value="WD40_repeat_dom_sf"/>
</dbReference>
<dbReference type="InterPro" id="IPR052208">
    <property type="entry name" value="DmX-like/RAVE_component"/>
</dbReference>
<dbReference type="Pfam" id="PF12234">
    <property type="entry name" value="Rav1p_C"/>
    <property type="match status" value="1"/>
</dbReference>
<dbReference type="GO" id="GO:0007035">
    <property type="term" value="P:vacuolar acidification"/>
    <property type="evidence" value="ECO:0007669"/>
    <property type="project" value="TreeGrafter"/>
</dbReference>
<feature type="compositionally biased region" description="Basic and acidic residues" evidence="1">
    <location>
        <begin position="867"/>
        <end position="912"/>
    </location>
</feature>
<evidence type="ECO:0000256" key="1">
    <source>
        <dbReference type="SAM" id="MobiDB-lite"/>
    </source>
</evidence>
<dbReference type="PANTHER" id="PTHR13950">
    <property type="entry name" value="RABCONNECTIN-RELATED"/>
    <property type="match status" value="1"/>
</dbReference>
<dbReference type="AlphaFoldDB" id="A0A0N1H9Y2"/>
<dbReference type="OrthoDB" id="342131at2759"/>
<dbReference type="VEuPathDB" id="FungiDB:AB675_7632"/>
<dbReference type="SUPFAM" id="SSF50978">
    <property type="entry name" value="WD40 repeat-like"/>
    <property type="match status" value="1"/>
</dbReference>
<keyword evidence="4" id="KW-1185">Reference proteome</keyword>
<name>A0A0N1H9Y2_9EURO</name>
<dbReference type="GO" id="GO:0043291">
    <property type="term" value="C:RAVE complex"/>
    <property type="evidence" value="ECO:0007669"/>
    <property type="project" value="TreeGrafter"/>
</dbReference>
<comment type="caution">
    <text evidence="3">The sequence shown here is derived from an EMBL/GenBank/DDBJ whole genome shotgun (WGS) entry which is preliminary data.</text>
</comment>
<feature type="domain" description="RAVE complex protein Rav1 C-terminal" evidence="2">
    <location>
        <begin position="541"/>
        <end position="741"/>
    </location>
</feature>
<dbReference type="InterPro" id="IPR022033">
    <property type="entry name" value="Rav1p_C"/>
</dbReference>
<proteinExistence type="predicted"/>
<dbReference type="RefSeq" id="XP_018000445.1">
    <property type="nucleotide sequence ID" value="XM_018148016.1"/>
</dbReference>
<gene>
    <name evidence="3" type="ORF">AB675_7632</name>
</gene>
<dbReference type="PANTHER" id="PTHR13950:SF9">
    <property type="entry name" value="RABCONNECTIN-3A"/>
    <property type="match status" value="1"/>
</dbReference>
<sequence length="931" mass="102800">MRPILPGRPHSGRQAISTAYWNGNRLIAYLSHSAIVVTTGLYSILQTIYLDCEPLQAVAIEEFSGRIAASNSTTVFVFEPVGQGKLKWEPLGPRQGVLTSSIRATNGDTNGDRPRVNGVRSDPALRRASIPTIDTVTSISWASAEELLVGGSRLQLWYISYDSRVVWDQELPYPVAVAYCSQDAGLIASCGQHDRLVKIWRRLSYESDSTRFDVSYLSHPSAVTNLHWRKPWHQEQSLDSLLYTFCADGYVRAWAHTDPHSISIMQKVAAIDTAATIQPRRLSVGSISPRRYAFIIDSRDFSHATERAVENAPNTKSDHALEHLIAIANRSPEICIVLDGLGHMSAWGLENAGCKNKLATEVFNVAHVDDVDLSLLQKAHLDTEHVQFCAFAGGSAPSSISLLVHSFGGSISHYEAHIASLFDTATRRDRLQQSTAWAGHEAPVEDIIHNEAGDQMLTWTERDVKIFSVDDSDDSHLLEVQVSRSFDDDIIDVLLIQLDSGDSPQKGHFAIDFTDSTVQVWLPQSASRAKDSSQPFLPAPVDEQGHNYLRALYSTRADPQSPLSWRATLAASHSTSQDILTTLTLTHTSSPGTLLPWPTARHTRLPLWLSPNDPPALINIFTLLARTAYTSQPAHPPRSPVPCSLYYLALRQKPLLLSLWRTAHGVSMRDVTLKLLARDFSEPRWKEAALKNAYALLSKRRFEYAAAWFLLAGRLRDAVVGVCVSKMGDWVLGVSVARVWMVAGEGEIVGDENSNSGISNKGAKREGAKVIREVLSTTVKDEITKLRDTAGTDNTAEAAALEQWSDELLASLGPADQENDNLDARSDAKEDDSATRKGRLPTRTAEHLLSAPRRDESTATNNSTTTIEHKSILDAFAKEEPSEAEKKLADDREKDAEVDEKKNEKEKEEKKPAPTQFQEPSADSLLDSFGF</sequence>
<organism evidence="3 4">
    <name type="scientific">Cyphellophora attinorum</name>
    <dbReference type="NCBI Taxonomy" id="1664694"/>
    <lineage>
        <taxon>Eukaryota</taxon>
        <taxon>Fungi</taxon>
        <taxon>Dikarya</taxon>
        <taxon>Ascomycota</taxon>
        <taxon>Pezizomycotina</taxon>
        <taxon>Eurotiomycetes</taxon>
        <taxon>Chaetothyriomycetidae</taxon>
        <taxon>Chaetothyriales</taxon>
        <taxon>Cyphellophoraceae</taxon>
        <taxon>Cyphellophora</taxon>
    </lineage>
</organism>
<dbReference type="InterPro" id="IPR015943">
    <property type="entry name" value="WD40/YVTN_repeat-like_dom_sf"/>
</dbReference>
<dbReference type="Proteomes" id="UP000038010">
    <property type="component" value="Unassembled WGS sequence"/>
</dbReference>
<protein>
    <submittedName>
        <fullName evidence="3">Regulator of V-ATPase in vacuolar membrane protein 1</fullName>
    </submittedName>
</protein>
<evidence type="ECO:0000259" key="2">
    <source>
        <dbReference type="Pfam" id="PF12234"/>
    </source>
</evidence>
<feature type="region of interest" description="Disordered" evidence="1">
    <location>
        <begin position="814"/>
        <end position="931"/>
    </location>
</feature>
<reference evidence="3 4" key="1">
    <citation type="submission" date="2015-06" db="EMBL/GenBank/DDBJ databases">
        <title>Draft genome of the ant-associated black yeast Phialophora attae CBS 131958.</title>
        <authorList>
            <person name="Moreno L.F."/>
            <person name="Stielow B.J."/>
            <person name="de Hoog S."/>
            <person name="Vicente V.A."/>
            <person name="Weiss V.A."/>
            <person name="de Vries M."/>
            <person name="Cruz L.M."/>
            <person name="Souza E.M."/>
        </authorList>
    </citation>
    <scope>NUCLEOTIDE SEQUENCE [LARGE SCALE GENOMIC DNA]</scope>
    <source>
        <strain evidence="3 4">CBS 131958</strain>
    </source>
</reference>
<dbReference type="STRING" id="1664694.A0A0N1H9Y2"/>
<dbReference type="Gene3D" id="2.130.10.10">
    <property type="entry name" value="YVTN repeat-like/Quinoprotein amine dehydrogenase"/>
    <property type="match status" value="1"/>
</dbReference>
<accession>A0A0N1H9Y2</accession>
<dbReference type="EMBL" id="LFJN01000012">
    <property type="protein sequence ID" value="KPI40482.1"/>
    <property type="molecule type" value="Genomic_DNA"/>
</dbReference>
<evidence type="ECO:0000313" key="3">
    <source>
        <dbReference type="EMBL" id="KPI40482.1"/>
    </source>
</evidence>
<evidence type="ECO:0000313" key="4">
    <source>
        <dbReference type="Proteomes" id="UP000038010"/>
    </source>
</evidence>
<dbReference type="GeneID" id="28739896"/>
<feature type="compositionally biased region" description="Basic and acidic residues" evidence="1">
    <location>
        <begin position="822"/>
        <end position="835"/>
    </location>
</feature>